<accession>A0ABU8S1H7</accession>
<evidence type="ECO:0000313" key="4">
    <source>
        <dbReference type="Proteomes" id="UP001361239"/>
    </source>
</evidence>
<reference evidence="3 4" key="1">
    <citation type="submission" date="2024-03" db="EMBL/GenBank/DDBJ databases">
        <authorList>
            <person name="Jo J.-H."/>
        </authorList>
    </citation>
    <scope>NUCLEOTIDE SEQUENCE [LARGE SCALE GENOMIC DNA]</scope>
    <source>
        <strain evidence="3 4">PS1R-30</strain>
    </source>
</reference>
<dbReference type="EMBL" id="JBBHJZ010000004">
    <property type="protein sequence ID" value="MEJ5978817.1"/>
    <property type="molecule type" value="Genomic_DNA"/>
</dbReference>
<dbReference type="Pfam" id="PF20432">
    <property type="entry name" value="Xre-like-HTH"/>
    <property type="match status" value="1"/>
</dbReference>
<protein>
    <submittedName>
        <fullName evidence="3">Antitoxin Xre-like helix-turn-helix domain-containing protein</fullName>
    </submittedName>
</protein>
<comment type="caution">
    <text evidence="3">The sequence shown here is derived from an EMBL/GenBank/DDBJ whole genome shotgun (WGS) entry which is preliminary data.</text>
</comment>
<dbReference type="RefSeq" id="WP_339588754.1">
    <property type="nucleotide sequence ID" value="NZ_JBBHJZ010000004.1"/>
</dbReference>
<organism evidence="3 4">
    <name type="scientific">Novosphingobium anseongense</name>
    <dbReference type="NCBI Taxonomy" id="3133436"/>
    <lineage>
        <taxon>Bacteria</taxon>
        <taxon>Pseudomonadati</taxon>
        <taxon>Pseudomonadota</taxon>
        <taxon>Alphaproteobacteria</taxon>
        <taxon>Sphingomonadales</taxon>
        <taxon>Sphingomonadaceae</taxon>
        <taxon>Novosphingobium</taxon>
    </lineage>
</organism>
<dbReference type="Pfam" id="PF09722">
    <property type="entry name" value="Xre_MbcA_ParS_C"/>
    <property type="match status" value="1"/>
</dbReference>
<keyword evidence="4" id="KW-1185">Reference proteome</keyword>
<dbReference type="Proteomes" id="UP001361239">
    <property type="component" value="Unassembled WGS sequence"/>
</dbReference>
<proteinExistence type="predicted"/>
<sequence>MERSVITRKSPPAKNGQAFDFSAVYKAMPADRIAFIKNGVSARKAKLLFTRFQLDQKVMLDALGLKTATVNRKAVNDESLSTNEGERVIGLVKLVGQVQTMVEESGDPEGFDAIEWLSWWLRNPLPAYGGAMPIDYLETMEGQAVISRTLAQMQSGVFV</sequence>
<evidence type="ECO:0000259" key="1">
    <source>
        <dbReference type="Pfam" id="PF09722"/>
    </source>
</evidence>
<dbReference type="InterPro" id="IPR046847">
    <property type="entry name" value="Xre-like_HTH"/>
</dbReference>
<dbReference type="InterPro" id="IPR024467">
    <property type="entry name" value="Xre/MbcA/ParS-like_toxin-bd"/>
</dbReference>
<feature type="domain" description="Antitoxin Xre-like helix-turn-helix" evidence="2">
    <location>
        <begin position="31"/>
        <end position="92"/>
    </location>
</feature>
<gene>
    <name evidence="3" type="ORF">WG901_19345</name>
</gene>
<evidence type="ECO:0000313" key="3">
    <source>
        <dbReference type="EMBL" id="MEJ5978817.1"/>
    </source>
</evidence>
<name>A0ABU8S1H7_9SPHN</name>
<feature type="domain" description="Antitoxin Xre/MbcA/ParS-like toxin-binding" evidence="1">
    <location>
        <begin position="115"/>
        <end position="156"/>
    </location>
</feature>
<evidence type="ECO:0000259" key="2">
    <source>
        <dbReference type="Pfam" id="PF20432"/>
    </source>
</evidence>